<sequence>MRFSKTVLIAVLVSLASAIPINITTYNYISYDVSRFFYVNSASKNIDLGVNFDPSYFDTPGHYNYRSINEDQQSINTKSLLLLSDSKIVKLNHDYNNVLYCLAKYIKNLKQKNNKLMDLDDDLISFIKNTKSTDEFLENVIKNKSDVKNILNNLHLEEDINDERFLDSILEEDDDDDYEESYLNNATSVPLDFFPIQPGNNRTQSVNVNLIHLYHLTPIVDDTFKYQIFHKVNFNHPNLDESINKTFDFLYNETFLKTFVNMINDLTNKDIQITFGSKNHGNNLLNNIHISTYEKILHTGEEKINKIPLSDVKLQLNLLILINLGFLGLKIIEFINGNNLLFSTRHLYFL</sequence>
<dbReference type="Proteomes" id="UP001360560">
    <property type="component" value="Unassembled WGS sequence"/>
</dbReference>
<dbReference type="AlphaFoldDB" id="A0AAV5QGA2"/>
<protein>
    <submittedName>
        <fullName evidence="2">Uncharacterized protein</fullName>
    </submittedName>
</protein>
<keyword evidence="1" id="KW-0732">Signal</keyword>
<evidence type="ECO:0000313" key="3">
    <source>
        <dbReference type="Proteomes" id="UP001360560"/>
    </source>
</evidence>
<evidence type="ECO:0000313" key="2">
    <source>
        <dbReference type="EMBL" id="GMM33208.1"/>
    </source>
</evidence>
<name>A0AAV5QGA2_9ASCO</name>
<feature type="chain" id="PRO_5043820362" evidence="1">
    <location>
        <begin position="19"/>
        <end position="350"/>
    </location>
</feature>
<accession>A0AAV5QGA2</accession>
<organism evidence="2 3">
    <name type="scientific">Saccharomycopsis crataegensis</name>
    <dbReference type="NCBI Taxonomy" id="43959"/>
    <lineage>
        <taxon>Eukaryota</taxon>
        <taxon>Fungi</taxon>
        <taxon>Dikarya</taxon>
        <taxon>Ascomycota</taxon>
        <taxon>Saccharomycotina</taxon>
        <taxon>Saccharomycetes</taxon>
        <taxon>Saccharomycopsidaceae</taxon>
        <taxon>Saccharomycopsis</taxon>
    </lineage>
</organism>
<evidence type="ECO:0000256" key="1">
    <source>
        <dbReference type="SAM" id="SignalP"/>
    </source>
</evidence>
<feature type="signal peptide" evidence="1">
    <location>
        <begin position="1"/>
        <end position="18"/>
    </location>
</feature>
<gene>
    <name evidence="2" type="ORF">DASC09_005330</name>
</gene>
<proteinExistence type="predicted"/>
<dbReference type="EMBL" id="BTFZ01000001">
    <property type="protein sequence ID" value="GMM33208.1"/>
    <property type="molecule type" value="Genomic_DNA"/>
</dbReference>
<keyword evidence="3" id="KW-1185">Reference proteome</keyword>
<dbReference type="GeneID" id="90071187"/>
<reference evidence="2 3" key="1">
    <citation type="journal article" date="2023" name="Elife">
        <title>Identification of key yeast species and microbe-microbe interactions impacting larval growth of Drosophila in the wild.</title>
        <authorList>
            <person name="Mure A."/>
            <person name="Sugiura Y."/>
            <person name="Maeda R."/>
            <person name="Honda K."/>
            <person name="Sakurai N."/>
            <person name="Takahashi Y."/>
            <person name="Watada M."/>
            <person name="Katoh T."/>
            <person name="Gotoh A."/>
            <person name="Gotoh Y."/>
            <person name="Taniguchi I."/>
            <person name="Nakamura K."/>
            <person name="Hayashi T."/>
            <person name="Katayama T."/>
            <person name="Uemura T."/>
            <person name="Hattori Y."/>
        </authorList>
    </citation>
    <scope>NUCLEOTIDE SEQUENCE [LARGE SCALE GENOMIC DNA]</scope>
    <source>
        <strain evidence="2 3">SC-9</strain>
    </source>
</reference>
<dbReference type="RefSeq" id="XP_064850208.1">
    <property type="nucleotide sequence ID" value="XM_064994136.1"/>
</dbReference>
<comment type="caution">
    <text evidence="2">The sequence shown here is derived from an EMBL/GenBank/DDBJ whole genome shotgun (WGS) entry which is preliminary data.</text>
</comment>